<dbReference type="Pfam" id="PF00266">
    <property type="entry name" value="Aminotran_5"/>
    <property type="match status" value="1"/>
</dbReference>
<evidence type="ECO:0000256" key="1">
    <source>
        <dbReference type="ARBA" id="ARBA00001974"/>
    </source>
</evidence>
<organism evidence="7 8">
    <name type="scientific">Acrocarpospora pleiomorpha</name>
    <dbReference type="NCBI Taxonomy" id="90975"/>
    <lineage>
        <taxon>Bacteria</taxon>
        <taxon>Bacillati</taxon>
        <taxon>Actinomycetota</taxon>
        <taxon>Actinomycetes</taxon>
        <taxon>Streptosporangiales</taxon>
        <taxon>Streptosporangiaceae</taxon>
        <taxon>Acrocarpospora</taxon>
    </lineage>
</organism>
<keyword evidence="3" id="KW-0274">FAD</keyword>
<gene>
    <name evidence="7" type="ORF">Aple_002820</name>
</gene>
<feature type="domain" description="FAD dependent oxidoreductase" evidence="6">
    <location>
        <begin position="425"/>
        <end position="767"/>
    </location>
</feature>
<evidence type="ECO:0000256" key="2">
    <source>
        <dbReference type="ARBA" id="ARBA00022630"/>
    </source>
</evidence>
<dbReference type="InterPro" id="IPR015424">
    <property type="entry name" value="PyrdxlP-dep_Trfase"/>
</dbReference>
<evidence type="ECO:0000313" key="7">
    <source>
        <dbReference type="EMBL" id="GES17387.1"/>
    </source>
</evidence>
<dbReference type="Gene3D" id="3.40.640.10">
    <property type="entry name" value="Type I PLP-dependent aspartate aminotransferase-like (Major domain)"/>
    <property type="match status" value="1"/>
</dbReference>
<dbReference type="SUPFAM" id="SSF51905">
    <property type="entry name" value="FAD/NAD(P)-binding domain"/>
    <property type="match status" value="1"/>
</dbReference>
<dbReference type="OrthoDB" id="9806452at2"/>
<protein>
    <submittedName>
        <fullName evidence="7">Uncharacterized protein</fullName>
    </submittedName>
</protein>
<dbReference type="SUPFAM" id="SSF54373">
    <property type="entry name" value="FAD-linked reductases, C-terminal domain"/>
    <property type="match status" value="1"/>
</dbReference>
<dbReference type="InterPro" id="IPR036188">
    <property type="entry name" value="FAD/NAD-bd_sf"/>
</dbReference>
<dbReference type="GO" id="GO:0050660">
    <property type="term" value="F:flavin adenine dinucleotide binding"/>
    <property type="evidence" value="ECO:0007669"/>
    <property type="project" value="InterPro"/>
</dbReference>
<dbReference type="InterPro" id="IPR000192">
    <property type="entry name" value="Aminotrans_V_dom"/>
</dbReference>
<evidence type="ECO:0000256" key="3">
    <source>
        <dbReference type="ARBA" id="ARBA00022827"/>
    </source>
</evidence>
<evidence type="ECO:0000259" key="6">
    <source>
        <dbReference type="Pfam" id="PF01266"/>
    </source>
</evidence>
<proteinExistence type="predicted"/>
<comment type="caution">
    <text evidence="7">The sequence shown here is derived from an EMBL/GenBank/DDBJ whole genome shotgun (WGS) entry which is preliminary data.</text>
</comment>
<dbReference type="Pfam" id="PF01266">
    <property type="entry name" value="DAO"/>
    <property type="match status" value="1"/>
</dbReference>
<sequence>MTAQLDGAVTSRLVAAARAATPGAGHAHHLNAAGAALPSAAVLETVVDHLRLEARIGGYEAAEAVRPRAEQAYGLAARLIGGRAEDVAFTESATVAWHRAVDGLRLGPGDRVVATSSTYVSSALHLFELRRRYGVVVEVIGADETGAVDLGALRAALRTPAALVTAAHVPTSSGLIEPAAAIGEIARAAGVPYLLDATQSLGQLPVDVTEIGCAMLVGTGRKFLRGPRGTGLLWLDPVLGGELRPPAPDVRGASWTADDEYGLLPGARRFETWEYSHALRLGLTAALEELHATGADATHRHIAALGEEMRAALAAVPGVRVVDPPAAGGGIVTFVRDGETPARTARALRVAGLHVVSVPAAHGQWDLGRRGLAGVVRASVHVYNDSDDIAALVDALSPGRTGATRVPLRGERPVSAPALLSEHVDTIVIGAGVHGSSAAWQLAARGDRVLHLEQFAAGHERGSSHGPTRMIRRAYPSPVWDDLVDRAYLAWAALEAESGRALVTRTGGLYARPADGGAGGLRGPDCTLVDGARAAEIFPGLALGEEYVAVHDPAAGVIDASGALAALAELGRGYGVRRHDGTPVLDWAPDGEGVVVRTPHGAVRAARLVVCAGPWTGSLIPAFADVLRVIRIVNIHVGSSVTSTLAPPALGSFSVDVPDVGLLYGIPAIGGRAVKIGLDLGPDDDPAAVPGPVTETERATLRALAARFLPTADGGVVADLACRYTMAPNNRFAVGPLPETPQVLVAAACSGHGFKFGPAIGAALADLAYGVPRPDLDFLDPARMLRRER</sequence>
<dbReference type="Gene3D" id="3.90.1150.10">
    <property type="entry name" value="Aspartate Aminotransferase, domain 1"/>
    <property type="match status" value="1"/>
</dbReference>
<dbReference type="InterPro" id="IPR006076">
    <property type="entry name" value="FAD-dep_OxRdtase"/>
</dbReference>
<reference evidence="7 8" key="1">
    <citation type="submission" date="2019-10" db="EMBL/GenBank/DDBJ databases">
        <title>Whole genome shotgun sequence of Acrocarpospora pleiomorpha NBRC 16267.</title>
        <authorList>
            <person name="Ichikawa N."/>
            <person name="Kimura A."/>
            <person name="Kitahashi Y."/>
            <person name="Komaki H."/>
            <person name="Oguchi A."/>
        </authorList>
    </citation>
    <scope>NUCLEOTIDE SEQUENCE [LARGE SCALE GENOMIC DNA]</scope>
    <source>
        <strain evidence="7 8">NBRC 16267</strain>
    </source>
</reference>
<dbReference type="InterPro" id="IPR015421">
    <property type="entry name" value="PyrdxlP-dep_Trfase_major"/>
</dbReference>
<dbReference type="Proteomes" id="UP000377595">
    <property type="component" value="Unassembled WGS sequence"/>
</dbReference>
<name>A0A5M3X6R4_9ACTN</name>
<keyword evidence="4" id="KW-0560">Oxidoreductase</keyword>
<dbReference type="GO" id="GO:0008115">
    <property type="term" value="F:sarcosine oxidase activity"/>
    <property type="evidence" value="ECO:0007669"/>
    <property type="project" value="TreeGrafter"/>
</dbReference>
<dbReference type="PANTHER" id="PTHR10961">
    <property type="entry name" value="PEROXISOMAL SARCOSINE OXIDASE"/>
    <property type="match status" value="1"/>
</dbReference>
<dbReference type="PANTHER" id="PTHR10961:SF7">
    <property type="entry name" value="FAD DEPENDENT OXIDOREDUCTASE DOMAIN-CONTAINING PROTEIN"/>
    <property type="match status" value="1"/>
</dbReference>
<evidence type="ECO:0000259" key="5">
    <source>
        <dbReference type="Pfam" id="PF00266"/>
    </source>
</evidence>
<dbReference type="InterPro" id="IPR045170">
    <property type="entry name" value="MTOX"/>
</dbReference>
<dbReference type="Gene3D" id="3.30.9.10">
    <property type="entry name" value="D-Amino Acid Oxidase, subunit A, domain 2"/>
    <property type="match status" value="1"/>
</dbReference>
<feature type="domain" description="Aminotransferase class V" evidence="5">
    <location>
        <begin position="31"/>
        <end position="392"/>
    </location>
</feature>
<dbReference type="Gene3D" id="3.50.50.60">
    <property type="entry name" value="FAD/NAD(P)-binding domain"/>
    <property type="match status" value="1"/>
</dbReference>
<dbReference type="InterPro" id="IPR015422">
    <property type="entry name" value="PyrdxlP-dep_Trfase_small"/>
</dbReference>
<dbReference type="EMBL" id="BLAF01000004">
    <property type="protein sequence ID" value="GES17387.1"/>
    <property type="molecule type" value="Genomic_DNA"/>
</dbReference>
<keyword evidence="2" id="KW-0285">Flavoprotein</keyword>
<dbReference type="RefSeq" id="WP_155342568.1">
    <property type="nucleotide sequence ID" value="NZ_BAAAHM010000001.1"/>
</dbReference>
<accession>A0A5M3X6R4</accession>
<evidence type="ECO:0000256" key="4">
    <source>
        <dbReference type="ARBA" id="ARBA00023002"/>
    </source>
</evidence>
<comment type="cofactor">
    <cofactor evidence="1">
        <name>FAD</name>
        <dbReference type="ChEBI" id="CHEBI:57692"/>
    </cofactor>
</comment>
<evidence type="ECO:0000313" key="8">
    <source>
        <dbReference type="Proteomes" id="UP000377595"/>
    </source>
</evidence>
<dbReference type="AlphaFoldDB" id="A0A5M3X6R4"/>
<dbReference type="SUPFAM" id="SSF53383">
    <property type="entry name" value="PLP-dependent transferases"/>
    <property type="match status" value="1"/>
</dbReference>
<keyword evidence="8" id="KW-1185">Reference proteome</keyword>